<feature type="transmembrane region" description="Helical" evidence="8">
    <location>
        <begin position="333"/>
        <end position="352"/>
    </location>
</feature>
<dbReference type="PANTHER" id="PTHR34975">
    <property type="entry name" value="SPORE GERMINATION PROTEIN A2"/>
    <property type="match status" value="1"/>
</dbReference>
<feature type="transmembrane region" description="Helical" evidence="8">
    <location>
        <begin position="306"/>
        <end position="321"/>
    </location>
</feature>
<dbReference type="AlphaFoldDB" id="A0AA96RE79"/>
<keyword evidence="6 8" id="KW-1133">Transmembrane helix</keyword>
<feature type="transmembrane region" description="Helical" evidence="8">
    <location>
        <begin position="43"/>
        <end position="63"/>
    </location>
</feature>
<feature type="transmembrane region" description="Helical" evidence="8">
    <location>
        <begin position="216"/>
        <end position="240"/>
    </location>
</feature>
<keyword evidence="5 8" id="KW-0812">Transmembrane</keyword>
<evidence type="ECO:0000313" key="10">
    <source>
        <dbReference type="Proteomes" id="UP001305702"/>
    </source>
</evidence>
<dbReference type="PANTHER" id="PTHR34975:SF2">
    <property type="entry name" value="SPORE GERMINATION PROTEIN A2"/>
    <property type="match status" value="1"/>
</dbReference>
<name>A0AA96RE79_9BACL</name>
<dbReference type="NCBIfam" id="TIGR00912">
    <property type="entry name" value="2A0309"/>
    <property type="match status" value="1"/>
</dbReference>
<keyword evidence="10" id="KW-1185">Reference proteome</keyword>
<feature type="transmembrane region" description="Helical" evidence="8">
    <location>
        <begin position="118"/>
        <end position="135"/>
    </location>
</feature>
<dbReference type="EMBL" id="CP130318">
    <property type="protein sequence ID" value="WNQ10587.1"/>
    <property type="molecule type" value="Genomic_DNA"/>
</dbReference>
<feature type="transmembrane region" description="Helical" evidence="8">
    <location>
        <begin position="269"/>
        <end position="294"/>
    </location>
</feature>
<evidence type="ECO:0000313" key="9">
    <source>
        <dbReference type="EMBL" id="WNQ10587.1"/>
    </source>
</evidence>
<keyword evidence="3" id="KW-0813">Transport</keyword>
<keyword evidence="7 8" id="KW-0472">Membrane</keyword>
<comment type="similarity">
    <text evidence="2">Belongs to the amino acid-polyamine-organocation (APC) superfamily. Spore germination protein (SGP) (TC 2.A.3.9) family.</text>
</comment>
<dbReference type="GO" id="GO:0009847">
    <property type="term" value="P:spore germination"/>
    <property type="evidence" value="ECO:0007669"/>
    <property type="project" value="InterPro"/>
</dbReference>
<protein>
    <submittedName>
        <fullName evidence="9">GerAB/ArcD/ProY family transporter</fullName>
    </submittedName>
</protein>
<dbReference type="InterPro" id="IPR004761">
    <property type="entry name" value="Spore_GerAB"/>
</dbReference>
<sequence length="362" mass="41273">MAKEAGRLTLLHFFYFLLNAQIGGGILSLPYRVYTAAGHDGWISILLTGVACEVNILVIWALMRRYPDCNVYQIMPRLLGRRAGKVLMVLYAGYYLVFAGTYISVYTRTIRTWILPTTPRWVVIFLLVAIVYCIAREKTKTIARLFLLLSPLILTPVILDLFTLRYAHPLYLLPVGQTGWKELLKGGEETLTILYGYDMMFFLYARTRGSDKAKLYYALVGTAGVCFLYTYTFVMSAMFFSPLEMPLVPEPVLYMLKEITFKIVERTDLLFLSIWIIMAITSAVSYLYGSSLGGAELWRGHSRRKLMLPLAVVSFLIPLYLNDEWKLQAWNQVITRCSPFVTFFIPLALLAVSRFAKNNKGG</sequence>
<evidence type="ECO:0000256" key="2">
    <source>
        <dbReference type="ARBA" id="ARBA00007998"/>
    </source>
</evidence>
<dbReference type="Pfam" id="PF03845">
    <property type="entry name" value="Spore_permease"/>
    <property type="match status" value="1"/>
</dbReference>
<dbReference type="Gene3D" id="1.20.1740.10">
    <property type="entry name" value="Amino acid/polyamine transporter I"/>
    <property type="match status" value="1"/>
</dbReference>
<reference evidence="9 10" key="1">
    <citation type="submission" date="2022-02" db="EMBL/GenBank/DDBJ databases">
        <title>Paenibacillus sp. MBLB1776 Whole Genome Shotgun Sequencing.</title>
        <authorList>
            <person name="Hwang C.Y."/>
            <person name="Cho E.-S."/>
            <person name="Seo M.-J."/>
        </authorList>
    </citation>
    <scope>NUCLEOTIDE SEQUENCE [LARGE SCALE GENOMIC DNA]</scope>
    <source>
        <strain evidence="9 10">MBLB1776</strain>
    </source>
</reference>
<dbReference type="Proteomes" id="UP001305702">
    <property type="component" value="Chromosome"/>
</dbReference>
<evidence type="ECO:0000256" key="6">
    <source>
        <dbReference type="ARBA" id="ARBA00022989"/>
    </source>
</evidence>
<proteinExistence type="inferred from homology"/>
<evidence type="ECO:0000256" key="4">
    <source>
        <dbReference type="ARBA" id="ARBA00022544"/>
    </source>
</evidence>
<gene>
    <name evidence="9" type="ORF">MJA45_23680</name>
</gene>
<comment type="subcellular location">
    <subcellularLocation>
        <location evidence="1">Membrane</location>
        <topology evidence="1">Multi-pass membrane protein</topology>
    </subcellularLocation>
</comment>
<feature type="transmembrane region" description="Helical" evidence="8">
    <location>
        <begin position="12"/>
        <end position="31"/>
    </location>
</feature>
<feature type="transmembrane region" description="Helical" evidence="8">
    <location>
        <begin position="147"/>
        <end position="167"/>
    </location>
</feature>
<evidence type="ECO:0000256" key="5">
    <source>
        <dbReference type="ARBA" id="ARBA00022692"/>
    </source>
</evidence>
<evidence type="ECO:0000256" key="7">
    <source>
        <dbReference type="ARBA" id="ARBA00023136"/>
    </source>
</evidence>
<evidence type="ECO:0000256" key="3">
    <source>
        <dbReference type="ARBA" id="ARBA00022448"/>
    </source>
</evidence>
<feature type="transmembrane region" description="Helical" evidence="8">
    <location>
        <begin position="187"/>
        <end position="204"/>
    </location>
</feature>
<evidence type="ECO:0000256" key="1">
    <source>
        <dbReference type="ARBA" id="ARBA00004141"/>
    </source>
</evidence>
<dbReference type="KEGG" id="paun:MJA45_23680"/>
<dbReference type="RefSeq" id="WP_315604361.1">
    <property type="nucleotide sequence ID" value="NZ_CP130318.1"/>
</dbReference>
<organism evidence="9 10">
    <name type="scientific">Paenibacillus aurantius</name>
    <dbReference type="NCBI Taxonomy" id="2918900"/>
    <lineage>
        <taxon>Bacteria</taxon>
        <taxon>Bacillati</taxon>
        <taxon>Bacillota</taxon>
        <taxon>Bacilli</taxon>
        <taxon>Bacillales</taxon>
        <taxon>Paenibacillaceae</taxon>
        <taxon>Paenibacillus</taxon>
    </lineage>
</organism>
<keyword evidence="4" id="KW-0309">Germination</keyword>
<feature type="transmembrane region" description="Helical" evidence="8">
    <location>
        <begin position="84"/>
        <end position="106"/>
    </location>
</feature>
<dbReference type="GO" id="GO:0016020">
    <property type="term" value="C:membrane"/>
    <property type="evidence" value="ECO:0007669"/>
    <property type="project" value="UniProtKB-SubCell"/>
</dbReference>
<accession>A0AA96RE79</accession>
<evidence type="ECO:0000256" key="8">
    <source>
        <dbReference type="SAM" id="Phobius"/>
    </source>
</evidence>